<evidence type="ECO:0000256" key="5">
    <source>
        <dbReference type="SAM" id="MobiDB-lite"/>
    </source>
</evidence>
<feature type="compositionally biased region" description="Basic and acidic residues" evidence="5">
    <location>
        <begin position="1"/>
        <end position="16"/>
    </location>
</feature>
<feature type="transmembrane region" description="Helical" evidence="6">
    <location>
        <begin position="417"/>
        <end position="440"/>
    </location>
</feature>
<feature type="transmembrane region" description="Helical" evidence="6">
    <location>
        <begin position="513"/>
        <end position="534"/>
    </location>
</feature>
<feature type="transmembrane region" description="Helical" evidence="6">
    <location>
        <begin position="107"/>
        <end position="126"/>
    </location>
</feature>
<dbReference type="InterPro" id="IPR011701">
    <property type="entry name" value="MFS"/>
</dbReference>
<dbReference type="Gene3D" id="1.20.1250.20">
    <property type="entry name" value="MFS general substrate transporter like domains"/>
    <property type="match status" value="1"/>
</dbReference>
<feature type="transmembrane region" description="Helical" evidence="6">
    <location>
        <begin position="64"/>
        <end position="81"/>
    </location>
</feature>
<feature type="transmembrane region" description="Helical" evidence="6">
    <location>
        <begin position="375"/>
        <end position="396"/>
    </location>
</feature>
<dbReference type="PROSITE" id="PS50850">
    <property type="entry name" value="MFS"/>
    <property type="match status" value="1"/>
</dbReference>
<feature type="region of interest" description="Disordered" evidence="5">
    <location>
        <begin position="1"/>
        <end position="21"/>
    </location>
</feature>
<evidence type="ECO:0000313" key="9">
    <source>
        <dbReference type="Proteomes" id="UP000231358"/>
    </source>
</evidence>
<evidence type="ECO:0000256" key="4">
    <source>
        <dbReference type="ARBA" id="ARBA00023136"/>
    </source>
</evidence>
<organism evidence="8 9">
    <name type="scientific">Aspergillus arachidicola</name>
    <dbReference type="NCBI Taxonomy" id="656916"/>
    <lineage>
        <taxon>Eukaryota</taxon>
        <taxon>Fungi</taxon>
        <taxon>Dikarya</taxon>
        <taxon>Ascomycota</taxon>
        <taxon>Pezizomycotina</taxon>
        <taxon>Eurotiomycetes</taxon>
        <taxon>Eurotiomycetidae</taxon>
        <taxon>Eurotiales</taxon>
        <taxon>Aspergillaceae</taxon>
        <taxon>Aspergillus</taxon>
        <taxon>Aspergillus subgen. Circumdati</taxon>
    </lineage>
</organism>
<keyword evidence="2 6" id="KW-0812">Transmembrane</keyword>
<keyword evidence="3 6" id="KW-1133">Transmembrane helix</keyword>
<comment type="subcellular location">
    <subcellularLocation>
        <location evidence="1">Membrane</location>
        <topology evidence="1">Multi-pass membrane protein</topology>
    </subcellularLocation>
</comment>
<dbReference type="Proteomes" id="UP000231358">
    <property type="component" value="Unassembled WGS sequence"/>
</dbReference>
<evidence type="ECO:0000256" key="3">
    <source>
        <dbReference type="ARBA" id="ARBA00022989"/>
    </source>
</evidence>
<evidence type="ECO:0000259" key="7">
    <source>
        <dbReference type="PROSITE" id="PS50850"/>
    </source>
</evidence>
<keyword evidence="9" id="KW-1185">Reference proteome</keyword>
<keyword evidence="4 6" id="KW-0472">Membrane</keyword>
<dbReference type="SUPFAM" id="SSF103473">
    <property type="entry name" value="MFS general substrate transporter"/>
    <property type="match status" value="1"/>
</dbReference>
<evidence type="ECO:0000313" key="8">
    <source>
        <dbReference type="EMBL" id="PIG83154.1"/>
    </source>
</evidence>
<evidence type="ECO:0000256" key="1">
    <source>
        <dbReference type="ARBA" id="ARBA00004141"/>
    </source>
</evidence>
<dbReference type="InterPro" id="IPR036259">
    <property type="entry name" value="MFS_trans_sf"/>
</dbReference>
<dbReference type="PANTHER" id="PTHR23502:SF50">
    <property type="entry name" value="TRANSPORTER, PUTATIVE (AFU_ORTHOLOGUE AFUA_5G00430)-RELATED"/>
    <property type="match status" value="1"/>
</dbReference>
<proteinExistence type="predicted"/>
<feature type="transmembrane region" description="Helical" evidence="6">
    <location>
        <begin position="330"/>
        <end position="355"/>
    </location>
</feature>
<dbReference type="EMBL" id="NEXV01000466">
    <property type="protein sequence ID" value="PIG83154.1"/>
    <property type="molecule type" value="Genomic_DNA"/>
</dbReference>
<keyword evidence="8" id="KW-0762">Sugar transport</keyword>
<reference evidence="8 9" key="1">
    <citation type="submission" date="2017-05" db="EMBL/GenBank/DDBJ databases">
        <title>Genome sequence for an aflatoxigenic pathogen of Argentinian peanut, Aspergillus arachidicola.</title>
        <authorList>
            <person name="Moore G."/>
            <person name="Beltz S.B."/>
            <person name="Mack B.M."/>
        </authorList>
    </citation>
    <scope>NUCLEOTIDE SEQUENCE [LARGE SCALE GENOMIC DNA]</scope>
    <source>
        <strain evidence="8 9">CBS 117610</strain>
    </source>
</reference>
<comment type="caution">
    <text evidence="8">The sequence shown here is derived from an EMBL/GenBank/DDBJ whole genome shotgun (WGS) entry which is preliminary data.</text>
</comment>
<evidence type="ECO:0000256" key="6">
    <source>
        <dbReference type="SAM" id="Phobius"/>
    </source>
</evidence>
<evidence type="ECO:0000256" key="2">
    <source>
        <dbReference type="ARBA" id="ARBA00022692"/>
    </source>
</evidence>
<feature type="transmembrane region" description="Helical" evidence="6">
    <location>
        <begin position="478"/>
        <end position="501"/>
    </location>
</feature>
<dbReference type="InterPro" id="IPR020846">
    <property type="entry name" value="MFS_dom"/>
</dbReference>
<dbReference type="PANTHER" id="PTHR23502">
    <property type="entry name" value="MAJOR FACILITATOR SUPERFAMILY"/>
    <property type="match status" value="1"/>
</dbReference>
<keyword evidence="8" id="KW-0813">Transport</keyword>
<feature type="transmembrane region" description="Helical" evidence="6">
    <location>
        <begin position="196"/>
        <end position="216"/>
    </location>
</feature>
<feature type="transmembrane region" description="Helical" evidence="6">
    <location>
        <begin position="222"/>
        <end position="242"/>
    </location>
</feature>
<sequence>MTESSETRRDNPERPRTPPGTVYFGEGRIDLDGLEQDANGHVILQPQPSNDPNEPLNWPTYQKAINFSIACLFTLMVFTTYDLDVGTVTWPSLGEELGYGDRYLNDSYAAGLAGMALGCIFFIPAADLIGRKPVYLFASLIMVLANVGQATFQTRAQYIVLQAIAGLAGSVNDTIIQMTIVDLFFVHQRATMNGIYTTMVVVGTYLSLIPAGYIIGSQGWRWVWWWCAILNAAVLLLIIFAYEETRYGGPAGNCYIGQDPPVALGSEEEQSTTPEFDKEKATPLPCDTIPQRPVEEPIPPRKTYLERMTTFEPSESISLKTYWRHMWTPFLLFFRIPAVSFVGFEYSLMMCWTAILATTQPILFAAPPYNFSSVGVGNINIAPFIGAVIGAIYGGPLNDYYVVYMARRRAGIYDPELRLHMLLAPLIVCPLGLFLYGISIANEQPWIVPCIGSSFVGFGIGSVTSIILPYYGDSYRELVAEGLVVITFIRNVVSTGISFAINPWMTGLGVQNMFISAGCLCFGTMVFIIPMMIWGRKARSSTADYYLSAVAAG</sequence>
<dbReference type="STRING" id="656916.A0A2G7FRC2"/>
<protein>
    <submittedName>
        <fullName evidence="8">Sugar transporter</fullName>
    </submittedName>
</protein>
<gene>
    <name evidence="8" type="ORF">AARAC_001177</name>
</gene>
<dbReference type="AlphaFoldDB" id="A0A2G7FRC2"/>
<dbReference type="GO" id="GO:0005886">
    <property type="term" value="C:plasma membrane"/>
    <property type="evidence" value="ECO:0007669"/>
    <property type="project" value="TreeGrafter"/>
</dbReference>
<dbReference type="Pfam" id="PF07690">
    <property type="entry name" value="MFS_1"/>
    <property type="match status" value="1"/>
</dbReference>
<accession>A0A2G7FRC2</accession>
<dbReference type="GO" id="GO:0022857">
    <property type="term" value="F:transmembrane transporter activity"/>
    <property type="evidence" value="ECO:0007669"/>
    <property type="project" value="InterPro"/>
</dbReference>
<feature type="domain" description="Major facilitator superfamily (MFS) profile" evidence="7">
    <location>
        <begin position="68"/>
        <end position="536"/>
    </location>
</feature>
<feature type="transmembrane region" description="Helical" evidence="6">
    <location>
        <begin position="446"/>
        <end position="471"/>
    </location>
</feature>
<name>A0A2G7FRC2_9EURO</name>
<feature type="transmembrane region" description="Helical" evidence="6">
    <location>
        <begin position="158"/>
        <end position="184"/>
    </location>
</feature>